<dbReference type="AlphaFoldDB" id="A0AAJ0CNA7"/>
<dbReference type="InterPro" id="IPR053137">
    <property type="entry name" value="NLR-like"/>
</dbReference>
<gene>
    <name evidence="1" type="ORF">QQS21_006035</name>
</gene>
<evidence type="ECO:0000313" key="2">
    <source>
        <dbReference type="Proteomes" id="UP001251528"/>
    </source>
</evidence>
<dbReference type="PANTHER" id="PTHR46082">
    <property type="entry name" value="ATP/GTP-BINDING PROTEIN-RELATED"/>
    <property type="match status" value="1"/>
</dbReference>
<dbReference type="GO" id="GO:0009116">
    <property type="term" value="P:nucleoside metabolic process"/>
    <property type="evidence" value="ECO:0007669"/>
    <property type="project" value="InterPro"/>
</dbReference>
<evidence type="ECO:0000313" key="1">
    <source>
        <dbReference type="EMBL" id="KAK2597339.1"/>
    </source>
</evidence>
<dbReference type="InterPro" id="IPR035994">
    <property type="entry name" value="Nucleoside_phosphorylase_sf"/>
</dbReference>
<organism evidence="1 2">
    <name type="scientific">Conoideocrella luteorostrata</name>
    <dbReference type="NCBI Taxonomy" id="1105319"/>
    <lineage>
        <taxon>Eukaryota</taxon>
        <taxon>Fungi</taxon>
        <taxon>Dikarya</taxon>
        <taxon>Ascomycota</taxon>
        <taxon>Pezizomycotina</taxon>
        <taxon>Sordariomycetes</taxon>
        <taxon>Hypocreomycetidae</taxon>
        <taxon>Hypocreales</taxon>
        <taxon>Clavicipitaceae</taxon>
        <taxon>Conoideocrella</taxon>
    </lineage>
</organism>
<evidence type="ECO:0008006" key="3">
    <source>
        <dbReference type="Google" id="ProtNLM"/>
    </source>
</evidence>
<sequence length="167" mass="18258">MAPRQLHPDEYTVGLVCALSTELAAAQEVLDEEHEGLDLDANDSNLYTLRSIGQHNVVVACLPLGQADNNSAAAAIVQMSSSFNVVRFALMVSSGGGVLSAESDIPLGDMVISQPVQKYRPRGFERRGSSTFHPRSYYQQSRNYGPTYSDEEANFRNICPSFTMLPI</sequence>
<dbReference type="SUPFAM" id="SSF53167">
    <property type="entry name" value="Purine and uridine phosphorylases"/>
    <property type="match status" value="1"/>
</dbReference>
<dbReference type="GO" id="GO:0003824">
    <property type="term" value="F:catalytic activity"/>
    <property type="evidence" value="ECO:0007669"/>
    <property type="project" value="InterPro"/>
</dbReference>
<proteinExistence type="predicted"/>
<accession>A0AAJ0CNA7</accession>
<dbReference type="Gene3D" id="3.40.50.1580">
    <property type="entry name" value="Nucleoside phosphorylase domain"/>
    <property type="match status" value="1"/>
</dbReference>
<comment type="caution">
    <text evidence="1">The sequence shown here is derived from an EMBL/GenBank/DDBJ whole genome shotgun (WGS) entry which is preliminary data.</text>
</comment>
<dbReference type="PANTHER" id="PTHR46082:SF11">
    <property type="entry name" value="AAA+ ATPASE DOMAIN-CONTAINING PROTEIN-RELATED"/>
    <property type="match status" value="1"/>
</dbReference>
<dbReference type="EMBL" id="JASWJB010000107">
    <property type="protein sequence ID" value="KAK2597339.1"/>
    <property type="molecule type" value="Genomic_DNA"/>
</dbReference>
<reference evidence="1" key="1">
    <citation type="submission" date="2023-06" db="EMBL/GenBank/DDBJ databases">
        <title>Conoideocrella luteorostrata (Hypocreales: Clavicipitaceae), a potential biocontrol fungus for elongate hemlock scale in United States Christmas tree production areas.</title>
        <authorList>
            <person name="Barrett H."/>
            <person name="Lovett B."/>
            <person name="Macias A.M."/>
            <person name="Stajich J.E."/>
            <person name="Kasson M.T."/>
        </authorList>
    </citation>
    <scope>NUCLEOTIDE SEQUENCE</scope>
    <source>
        <strain evidence="1">ARSEF 14590</strain>
    </source>
</reference>
<name>A0AAJ0CNA7_9HYPO</name>
<protein>
    <recommendedName>
        <fullName evidence="3">Nucleoside phosphorylase domain-containing protein</fullName>
    </recommendedName>
</protein>
<dbReference type="Proteomes" id="UP001251528">
    <property type="component" value="Unassembled WGS sequence"/>
</dbReference>
<keyword evidence="2" id="KW-1185">Reference proteome</keyword>